<evidence type="ECO:0000313" key="3">
    <source>
        <dbReference type="Proteomes" id="UP000220133"/>
    </source>
</evidence>
<sequence>MESFPAQACFYKIILMILNKRLLAGCFVAAAFFTACKSSQTKQDQSKKNFKVLTYNIHHANPPGEAKDYIDLDTIAGTIKNSGADLVAIQELDSVAGRSGKEFQLKVLAGKLGMHYYFGKAIDYDGGGYGIGILSKYPILETRTVPLENIAGFSGENRAFIIAKVQLDKQRQIYFGSTHLDVTTAKNRDFQAAQIVKEARTLSLPFIIGGDFNALDTSQTVRTLQSYFSDASQLKAPTIPTHKPRRRIDYLWYAPAGSFKVISEKVLTGEQYGSDHLPFLASFELKTER</sequence>
<dbReference type="PANTHER" id="PTHR14859:SF15">
    <property type="entry name" value="ENDONUCLEASE_EXONUCLEASE_PHOSPHATASE DOMAIN-CONTAINING PROTEIN"/>
    <property type="match status" value="1"/>
</dbReference>
<dbReference type="KEGG" id="cbae:COR50_11740"/>
<keyword evidence="2" id="KW-0378">Hydrolase</keyword>
<keyword evidence="2" id="KW-0255">Endonuclease</keyword>
<protein>
    <submittedName>
        <fullName evidence="2">Endonuclease</fullName>
    </submittedName>
</protein>
<dbReference type="PANTHER" id="PTHR14859">
    <property type="entry name" value="CALCOFLUOR WHITE HYPERSENSITIVE PROTEIN PRECURSOR"/>
    <property type="match status" value="1"/>
</dbReference>
<dbReference type="Pfam" id="PF03372">
    <property type="entry name" value="Exo_endo_phos"/>
    <property type="match status" value="1"/>
</dbReference>
<dbReference type="GO" id="GO:0004519">
    <property type="term" value="F:endonuclease activity"/>
    <property type="evidence" value="ECO:0007669"/>
    <property type="project" value="UniProtKB-KW"/>
</dbReference>
<proteinExistence type="predicted"/>
<dbReference type="GO" id="GO:0016020">
    <property type="term" value="C:membrane"/>
    <property type="evidence" value="ECO:0007669"/>
    <property type="project" value="GOC"/>
</dbReference>
<dbReference type="AlphaFoldDB" id="A0A291QV69"/>
<evidence type="ECO:0000259" key="1">
    <source>
        <dbReference type="Pfam" id="PF03372"/>
    </source>
</evidence>
<dbReference type="EMBL" id="CP023777">
    <property type="protein sequence ID" value="ATL47782.1"/>
    <property type="molecule type" value="Genomic_DNA"/>
</dbReference>
<dbReference type="Proteomes" id="UP000220133">
    <property type="component" value="Chromosome"/>
</dbReference>
<accession>A0A291QV69</accession>
<reference evidence="2 3" key="1">
    <citation type="submission" date="2017-10" db="EMBL/GenBank/DDBJ databases">
        <title>Paenichitinophaga pekingensis gen. nov., sp. nov., isolated from activated sludge.</title>
        <authorList>
            <person name="Jin D."/>
            <person name="Kong X."/>
            <person name="Deng Y."/>
            <person name="Bai Z."/>
        </authorList>
    </citation>
    <scope>NUCLEOTIDE SEQUENCE [LARGE SCALE GENOMIC DNA]</scope>
    <source>
        <strain evidence="2 3">13</strain>
    </source>
</reference>
<evidence type="ECO:0000313" key="2">
    <source>
        <dbReference type="EMBL" id="ATL47782.1"/>
    </source>
</evidence>
<keyword evidence="3" id="KW-1185">Reference proteome</keyword>
<dbReference type="InterPro" id="IPR005135">
    <property type="entry name" value="Endo/exonuclease/phosphatase"/>
</dbReference>
<feature type="domain" description="Endonuclease/exonuclease/phosphatase" evidence="1">
    <location>
        <begin position="53"/>
        <end position="276"/>
    </location>
</feature>
<dbReference type="GO" id="GO:0006506">
    <property type="term" value="P:GPI anchor biosynthetic process"/>
    <property type="evidence" value="ECO:0007669"/>
    <property type="project" value="TreeGrafter"/>
</dbReference>
<dbReference type="InterPro" id="IPR051916">
    <property type="entry name" value="GPI-anchor_lipid_remodeler"/>
</dbReference>
<gene>
    <name evidence="2" type="ORF">COR50_11740</name>
</gene>
<organism evidence="2 3">
    <name type="scientific">Chitinophaga caeni</name>
    <dbReference type="NCBI Taxonomy" id="2029983"/>
    <lineage>
        <taxon>Bacteria</taxon>
        <taxon>Pseudomonadati</taxon>
        <taxon>Bacteroidota</taxon>
        <taxon>Chitinophagia</taxon>
        <taxon>Chitinophagales</taxon>
        <taxon>Chitinophagaceae</taxon>
        <taxon>Chitinophaga</taxon>
    </lineage>
</organism>
<dbReference type="InterPro" id="IPR036691">
    <property type="entry name" value="Endo/exonu/phosph_ase_sf"/>
</dbReference>
<name>A0A291QV69_9BACT</name>
<dbReference type="Gene3D" id="3.60.10.10">
    <property type="entry name" value="Endonuclease/exonuclease/phosphatase"/>
    <property type="match status" value="1"/>
</dbReference>
<keyword evidence="2" id="KW-0540">Nuclease</keyword>
<dbReference type="SUPFAM" id="SSF56219">
    <property type="entry name" value="DNase I-like"/>
    <property type="match status" value="1"/>
</dbReference>